<protein>
    <submittedName>
        <fullName evidence="11">Type I polyketide synthase</fullName>
    </submittedName>
</protein>
<evidence type="ECO:0000313" key="12">
    <source>
        <dbReference type="Proteomes" id="UP001235744"/>
    </source>
</evidence>
<dbReference type="InterPro" id="IPR014043">
    <property type="entry name" value="Acyl_transferase_dom"/>
</dbReference>
<dbReference type="InterPro" id="IPR032821">
    <property type="entry name" value="PKS_assoc"/>
</dbReference>
<dbReference type="InterPro" id="IPR001227">
    <property type="entry name" value="Ac_transferase_dom_sf"/>
</dbReference>
<dbReference type="PROSITE" id="PS50075">
    <property type="entry name" value="CARRIER"/>
    <property type="match status" value="1"/>
</dbReference>
<keyword evidence="7" id="KW-0012">Acyltransferase</keyword>
<feature type="domain" description="Ketosynthase family 3 (KS3)" evidence="10">
    <location>
        <begin position="35"/>
        <end position="461"/>
    </location>
</feature>
<dbReference type="Gene3D" id="3.40.366.10">
    <property type="entry name" value="Malonyl-Coenzyme A Acyl Carrier Protein, domain 2"/>
    <property type="match status" value="1"/>
</dbReference>
<reference evidence="11 12" key="1">
    <citation type="submission" date="2023-03" db="EMBL/GenBank/DDBJ databases">
        <title>Isolation and description of six Streptomyces strains from soil environments, able to metabolize different microbial glucans.</title>
        <authorList>
            <person name="Widen T."/>
            <person name="Larsbrink J."/>
        </authorList>
    </citation>
    <scope>NUCLEOTIDE SEQUENCE [LARGE SCALE GENOMIC DNA]</scope>
    <source>
        <strain evidence="11 12">Alt2</strain>
    </source>
</reference>
<dbReference type="SUPFAM" id="SSF52151">
    <property type="entry name" value="FabD/lysophospholipase-like"/>
    <property type="match status" value="1"/>
</dbReference>
<dbReference type="Pfam" id="PF08990">
    <property type="entry name" value="Docking"/>
    <property type="match status" value="1"/>
</dbReference>
<dbReference type="InterPro" id="IPR014030">
    <property type="entry name" value="Ketoacyl_synth_N"/>
</dbReference>
<dbReference type="Gene3D" id="3.30.70.3290">
    <property type="match status" value="1"/>
</dbReference>
<feature type="region of interest" description="Disordered" evidence="8">
    <location>
        <begin position="928"/>
        <end position="953"/>
    </location>
</feature>
<dbReference type="SMART" id="SM00823">
    <property type="entry name" value="PKS_PP"/>
    <property type="match status" value="1"/>
</dbReference>
<evidence type="ECO:0000256" key="6">
    <source>
        <dbReference type="ARBA" id="ARBA00023268"/>
    </source>
</evidence>
<dbReference type="Gene3D" id="3.40.47.10">
    <property type="match status" value="1"/>
</dbReference>
<dbReference type="InterPro" id="IPR014031">
    <property type="entry name" value="Ketoacyl_synth_C"/>
</dbReference>
<feature type="domain" description="Carrier" evidence="9">
    <location>
        <begin position="955"/>
        <end position="1030"/>
    </location>
</feature>
<dbReference type="SUPFAM" id="SSF101173">
    <property type="entry name" value="Docking domain B of the erythromycin polyketide synthase (DEBS)"/>
    <property type="match status" value="1"/>
</dbReference>
<dbReference type="SUPFAM" id="SSF47336">
    <property type="entry name" value="ACP-like"/>
    <property type="match status" value="1"/>
</dbReference>
<comment type="cofactor">
    <cofactor evidence="1">
        <name>pantetheine 4'-phosphate</name>
        <dbReference type="ChEBI" id="CHEBI:47942"/>
    </cofactor>
</comment>
<evidence type="ECO:0000256" key="2">
    <source>
        <dbReference type="ARBA" id="ARBA00022450"/>
    </source>
</evidence>
<dbReference type="InterPro" id="IPR020841">
    <property type="entry name" value="PKS_Beta-ketoAc_synthase_dom"/>
</dbReference>
<dbReference type="SUPFAM" id="SSF53901">
    <property type="entry name" value="Thiolase-like"/>
    <property type="match status" value="1"/>
</dbReference>
<keyword evidence="2" id="KW-0596">Phosphopantetheine</keyword>
<dbReference type="InterPro" id="IPR016035">
    <property type="entry name" value="Acyl_Trfase/lysoPLipase"/>
</dbReference>
<dbReference type="InterPro" id="IPR020806">
    <property type="entry name" value="PKS_PP-bd"/>
</dbReference>
<dbReference type="SUPFAM" id="SSF55048">
    <property type="entry name" value="Probable ACP-binding domain of malonyl-CoA ACP transacylase"/>
    <property type="match status" value="1"/>
</dbReference>
<dbReference type="Pfam" id="PF00109">
    <property type="entry name" value="ketoacyl-synt"/>
    <property type="match status" value="1"/>
</dbReference>
<dbReference type="PROSITE" id="PS00606">
    <property type="entry name" value="KS3_1"/>
    <property type="match status" value="1"/>
</dbReference>
<dbReference type="Pfam" id="PF00550">
    <property type="entry name" value="PP-binding"/>
    <property type="match status" value="1"/>
</dbReference>
<gene>
    <name evidence="11" type="ORF">P8A19_37345</name>
</gene>
<proteinExistence type="predicted"/>
<evidence type="ECO:0000256" key="3">
    <source>
        <dbReference type="ARBA" id="ARBA00022553"/>
    </source>
</evidence>
<name>A0ABY9J3F8_9ACTN</name>
<evidence type="ECO:0000256" key="8">
    <source>
        <dbReference type="SAM" id="MobiDB-lite"/>
    </source>
</evidence>
<dbReference type="Gene3D" id="1.10.1200.10">
    <property type="entry name" value="ACP-like"/>
    <property type="match status" value="1"/>
</dbReference>
<evidence type="ECO:0000256" key="5">
    <source>
        <dbReference type="ARBA" id="ARBA00023194"/>
    </source>
</evidence>
<dbReference type="Pfam" id="PF02801">
    <property type="entry name" value="Ketoacyl-synt_C"/>
    <property type="match status" value="1"/>
</dbReference>
<evidence type="ECO:0000256" key="7">
    <source>
        <dbReference type="ARBA" id="ARBA00023315"/>
    </source>
</evidence>
<keyword evidence="5" id="KW-0045">Antibiotic biosynthesis</keyword>
<keyword evidence="6" id="KW-0511">Multifunctional enzyme</keyword>
<organism evidence="11 12">
    <name type="scientific">Streptomyces poriferorum</name>
    <dbReference type="NCBI Taxonomy" id="2798799"/>
    <lineage>
        <taxon>Bacteria</taxon>
        <taxon>Bacillati</taxon>
        <taxon>Actinomycetota</taxon>
        <taxon>Actinomycetes</taxon>
        <taxon>Kitasatosporales</taxon>
        <taxon>Streptomycetaceae</taxon>
        <taxon>Streptomyces</taxon>
    </lineage>
</organism>
<dbReference type="Proteomes" id="UP001235744">
    <property type="component" value="Chromosome"/>
</dbReference>
<keyword evidence="3" id="KW-0597">Phosphoprotein</keyword>
<dbReference type="InterPro" id="IPR036736">
    <property type="entry name" value="ACP-like_sf"/>
</dbReference>
<dbReference type="PANTHER" id="PTHR43775">
    <property type="entry name" value="FATTY ACID SYNTHASE"/>
    <property type="match status" value="1"/>
</dbReference>
<dbReference type="SMART" id="SM00827">
    <property type="entry name" value="PKS_AT"/>
    <property type="match status" value="1"/>
</dbReference>
<dbReference type="InterPro" id="IPR036299">
    <property type="entry name" value="Polyketide_synth_docking_sf"/>
</dbReference>
<dbReference type="InterPro" id="IPR016036">
    <property type="entry name" value="Malonyl_transacylase_ACP-bd"/>
</dbReference>
<evidence type="ECO:0000259" key="9">
    <source>
        <dbReference type="PROSITE" id="PS50075"/>
    </source>
</evidence>
<dbReference type="InterPro" id="IPR016039">
    <property type="entry name" value="Thiolase-like"/>
</dbReference>
<evidence type="ECO:0000256" key="1">
    <source>
        <dbReference type="ARBA" id="ARBA00001957"/>
    </source>
</evidence>
<sequence>MAMSNEDRLRDYLKRSTADLRQARRRIRELEDKEHEPVAIVAMGCRFPGGADSPEALWRLVAEETDAVSAFPEDRGWDTERLYDPDPDHAGTTYTREGGFLEGAGAFDAPFFGMGPREAVATDPQHRQLLEVAWETLERAGIAPGSLRGSRTGVFAGVVSQAYVPPPDQVPEGFEGHLMTGNATSVASGRIAYHLGLEGPAVTLDTACSSSLVAMHLAAQSLRRGESDLALAGGVTVMATPLLLVEFSRQRGLAPDARCKAFDAAADGTGFSEGVGLVLLERLSDARRNGRRVLAVLRGSAVNQDGASNGLTAPNGPTQVRVIQQALASARLAPQQVDAVEAHGTGTRLGDPIEAQALLAAYGQGRPEGEPLLLGSLKSNIGHTQAAAGVAGVIKMVQSMRHGVLPRTLHVTEPTPHVDWSSGAVELLTEAVEWPDRGRPRRAGVSSFGISGTNAHVILEQADAGDEAEGTREGAPAEGAAATLLPEPPAPWPLSARTEKALRAQAGRLHAHLVATPGLRAHDVGRTLALGRTPLRHRAVVLPGDRAGQLAALAALASGGRPARAVYGSAAAPPATAYLFTGQGSQRPRMGAELYELRPAFAKALDEVFEAFEPVLPRPLKSLLFAAEGSPEAALLERTEYAQPALFAVETALFRLLEQSLPAPVQVTGHSIGGLAAVHAAGVLSLEDACVLVAARGRLMQSMPGGGAMVACEASEEEVREALAGYGGRAGVAAVNGPLSTVVSGDADAVAEVADAFRERGRRTHRLRVSHAFHSHHMDGALDGLRAVVAGLRFHAPRIPVVSDLTGRLTGLDELRQPDYWARQLRSPVRFGDAVVTLAGAGATAFVEVGPDAALTPLVAACLPGTAPLVVPAQVRDRRGEETFAVALSALHAAGIAVRWESWYGEQVAPPAELPTYPFEHTHHWWPAPAGGAPKARRAPEPEELTDAPSPEEGGSLLDLVRLHAAHVLGHESPESIAAEDNFLEIGFSSFTALEVRNRLCEATGLLLPPVLLFDHPTPSAVAGFIRDELAAA</sequence>
<dbReference type="SMART" id="SM00825">
    <property type="entry name" value="PKS_KS"/>
    <property type="match status" value="1"/>
</dbReference>
<dbReference type="PANTHER" id="PTHR43775:SF51">
    <property type="entry name" value="INACTIVE PHENOLPHTHIOCEROL SYNTHESIS POLYKETIDE SYNTHASE TYPE I PKS1-RELATED"/>
    <property type="match status" value="1"/>
</dbReference>
<dbReference type="Pfam" id="PF00698">
    <property type="entry name" value="Acyl_transf_1"/>
    <property type="match status" value="1"/>
</dbReference>
<dbReference type="PROSITE" id="PS52004">
    <property type="entry name" value="KS3_2"/>
    <property type="match status" value="1"/>
</dbReference>
<dbReference type="EMBL" id="CP120988">
    <property type="protein sequence ID" value="WLQ60748.1"/>
    <property type="molecule type" value="Genomic_DNA"/>
</dbReference>
<evidence type="ECO:0000313" key="11">
    <source>
        <dbReference type="EMBL" id="WLQ60748.1"/>
    </source>
</evidence>
<evidence type="ECO:0000256" key="4">
    <source>
        <dbReference type="ARBA" id="ARBA00022679"/>
    </source>
</evidence>
<accession>A0ABY9J3F8</accession>
<dbReference type="Pfam" id="PF16197">
    <property type="entry name" value="KAsynt_C_assoc"/>
    <property type="match status" value="1"/>
</dbReference>
<dbReference type="InterPro" id="IPR009081">
    <property type="entry name" value="PP-bd_ACP"/>
</dbReference>
<dbReference type="CDD" id="cd00833">
    <property type="entry name" value="PKS"/>
    <property type="match status" value="1"/>
</dbReference>
<dbReference type="InterPro" id="IPR050091">
    <property type="entry name" value="PKS_NRPS_Biosynth_Enz"/>
</dbReference>
<dbReference type="InterPro" id="IPR018201">
    <property type="entry name" value="Ketoacyl_synth_AS"/>
</dbReference>
<dbReference type="InterPro" id="IPR015083">
    <property type="entry name" value="NorB/c/GfsB-D-like_docking"/>
</dbReference>
<evidence type="ECO:0000259" key="10">
    <source>
        <dbReference type="PROSITE" id="PS52004"/>
    </source>
</evidence>
<keyword evidence="12" id="KW-1185">Reference proteome</keyword>
<keyword evidence="4" id="KW-0808">Transferase</keyword>